<feature type="compositionally biased region" description="Low complexity" evidence="1">
    <location>
        <begin position="87"/>
        <end position="113"/>
    </location>
</feature>
<dbReference type="InterPro" id="IPR032466">
    <property type="entry name" value="Metal_Hydrolase"/>
</dbReference>
<dbReference type="Pfam" id="PF04909">
    <property type="entry name" value="Amidohydro_2"/>
    <property type="match status" value="1"/>
</dbReference>
<evidence type="ECO:0000259" key="2">
    <source>
        <dbReference type="Pfam" id="PF04909"/>
    </source>
</evidence>
<evidence type="ECO:0000256" key="1">
    <source>
        <dbReference type="SAM" id="MobiDB-lite"/>
    </source>
</evidence>
<feature type="region of interest" description="Disordered" evidence="1">
    <location>
        <begin position="80"/>
        <end position="113"/>
    </location>
</feature>
<dbReference type="AlphaFoldDB" id="A0A4D4L9X5"/>
<comment type="caution">
    <text evidence="3">The sequence shown here is derived from an EMBL/GenBank/DDBJ whole genome shotgun (WGS) entry which is preliminary data.</text>
</comment>
<dbReference type="GO" id="GO:0016787">
    <property type="term" value="F:hydrolase activity"/>
    <property type="evidence" value="ECO:0007669"/>
    <property type="project" value="InterPro"/>
</dbReference>
<proteinExistence type="predicted"/>
<evidence type="ECO:0000313" key="4">
    <source>
        <dbReference type="Proteomes" id="UP000301309"/>
    </source>
</evidence>
<organism evidence="3 4">
    <name type="scientific">Streptomyces violaceusniger</name>
    <dbReference type="NCBI Taxonomy" id="68280"/>
    <lineage>
        <taxon>Bacteria</taxon>
        <taxon>Bacillati</taxon>
        <taxon>Actinomycetota</taxon>
        <taxon>Actinomycetes</taxon>
        <taxon>Kitasatosporales</taxon>
        <taxon>Streptomycetaceae</taxon>
        <taxon>Streptomyces</taxon>
        <taxon>Streptomyces violaceusniger group</taxon>
    </lineage>
</organism>
<keyword evidence="4" id="KW-1185">Reference proteome</keyword>
<dbReference type="Proteomes" id="UP000301309">
    <property type="component" value="Unassembled WGS sequence"/>
</dbReference>
<dbReference type="InterPro" id="IPR006680">
    <property type="entry name" value="Amidohydro-rel"/>
</dbReference>
<dbReference type="EMBL" id="BJHW01000001">
    <property type="protein sequence ID" value="GDY55830.1"/>
    <property type="molecule type" value="Genomic_DNA"/>
</dbReference>
<accession>A0A4D4L9X5</accession>
<dbReference type="Gene3D" id="3.20.20.140">
    <property type="entry name" value="Metal-dependent hydrolases"/>
    <property type="match status" value="1"/>
</dbReference>
<evidence type="ECO:0000313" key="3">
    <source>
        <dbReference type="EMBL" id="GDY55830.1"/>
    </source>
</evidence>
<gene>
    <name evidence="3" type="ORF">SVIO_064530</name>
</gene>
<sequence>MVEEWCGPEARGRLIPLIIIPLWDAELAAAEVRRNAARGVRAVCFSEIPPNLGLPSIHTDDWDPLLAACDETGTVIAMHIGSSSRMPSTSADAPPRSAPRSPSPTAASRWSTG</sequence>
<dbReference type="SUPFAM" id="SSF51556">
    <property type="entry name" value="Metallo-dependent hydrolases"/>
    <property type="match status" value="1"/>
</dbReference>
<protein>
    <recommendedName>
        <fullName evidence="2">Amidohydrolase-related domain-containing protein</fullName>
    </recommendedName>
</protein>
<name>A0A4D4L9X5_STRVO</name>
<feature type="domain" description="Amidohydrolase-related" evidence="2">
    <location>
        <begin position="2"/>
        <end position="91"/>
    </location>
</feature>
<reference evidence="3 4" key="1">
    <citation type="journal article" date="2020" name="Int. J. Syst. Evol. Microbiol.">
        <title>Reclassification of Streptomyces castelarensis and Streptomyces sporoclivatus as later heterotypic synonyms of Streptomyces antimycoticus.</title>
        <authorList>
            <person name="Komaki H."/>
            <person name="Tamura T."/>
        </authorList>
    </citation>
    <scope>NUCLEOTIDE SEQUENCE [LARGE SCALE GENOMIC DNA]</scope>
    <source>
        <strain evidence="3 4">NBRC 13459</strain>
    </source>
</reference>